<name>A0AAD6GKY4_9EURO</name>
<accession>A0AAD6GKY4</accession>
<dbReference type="InterPro" id="IPR001138">
    <property type="entry name" value="Zn2Cys6_DnaBD"/>
</dbReference>
<comment type="subcellular location">
    <subcellularLocation>
        <location evidence="1">Nucleus</location>
    </subcellularLocation>
</comment>
<dbReference type="CDD" id="cd00067">
    <property type="entry name" value="GAL4"/>
    <property type="match status" value="1"/>
</dbReference>
<dbReference type="InterPro" id="IPR051711">
    <property type="entry name" value="Stress_Response_Reg"/>
</dbReference>
<feature type="domain" description="Zn(2)-C6 fungal-type" evidence="8">
    <location>
        <begin position="16"/>
        <end position="45"/>
    </location>
</feature>
<dbReference type="GO" id="GO:0000981">
    <property type="term" value="F:DNA-binding transcription factor activity, RNA polymerase II-specific"/>
    <property type="evidence" value="ECO:0007669"/>
    <property type="project" value="InterPro"/>
</dbReference>
<dbReference type="PANTHER" id="PTHR47540:SF6">
    <property type="entry name" value="ZN(II)2CYS6 TRANSCRIPTION FACTOR (EUROFUNG)"/>
    <property type="match status" value="1"/>
</dbReference>
<evidence type="ECO:0000256" key="2">
    <source>
        <dbReference type="ARBA" id="ARBA00022723"/>
    </source>
</evidence>
<evidence type="ECO:0000313" key="10">
    <source>
        <dbReference type="Proteomes" id="UP001216150"/>
    </source>
</evidence>
<dbReference type="SUPFAM" id="SSF57701">
    <property type="entry name" value="Zn2/Cys6 DNA-binding domain"/>
    <property type="match status" value="1"/>
</dbReference>
<dbReference type="Gene3D" id="4.10.240.10">
    <property type="entry name" value="Zn(2)-C6 fungal-type DNA-binding domain"/>
    <property type="match status" value="1"/>
</dbReference>
<keyword evidence="2" id="KW-0479">Metal-binding</keyword>
<evidence type="ECO:0000256" key="4">
    <source>
        <dbReference type="ARBA" id="ARBA00023125"/>
    </source>
</evidence>
<dbReference type="InterPro" id="IPR007219">
    <property type="entry name" value="XnlR_reg_dom"/>
</dbReference>
<dbReference type="SMART" id="SM00906">
    <property type="entry name" value="Fungal_trans"/>
    <property type="match status" value="1"/>
</dbReference>
<evidence type="ECO:0000259" key="8">
    <source>
        <dbReference type="PROSITE" id="PS50048"/>
    </source>
</evidence>
<evidence type="ECO:0000256" key="6">
    <source>
        <dbReference type="ARBA" id="ARBA00023242"/>
    </source>
</evidence>
<feature type="region of interest" description="Disordered" evidence="7">
    <location>
        <begin position="127"/>
        <end position="151"/>
    </location>
</feature>
<gene>
    <name evidence="9" type="ORF">N7450_010539</name>
</gene>
<dbReference type="PANTHER" id="PTHR47540">
    <property type="entry name" value="THIAMINE REPRESSIBLE GENES REGULATORY PROTEIN THI5"/>
    <property type="match status" value="1"/>
</dbReference>
<keyword evidence="10" id="KW-1185">Reference proteome</keyword>
<keyword evidence="5" id="KW-0804">Transcription</keyword>
<evidence type="ECO:0000256" key="3">
    <source>
        <dbReference type="ARBA" id="ARBA00023015"/>
    </source>
</evidence>
<keyword evidence="4" id="KW-0238">DNA-binding</keyword>
<dbReference type="SMART" id="SM00066">
    <property type="entry name" value="GAL4"/>
    <property type="match status" value="1"/>
</dbReference>
<dbReference type="InterPro" id="IPR036864">
    <property type="entry name" value="Zn2-C6_fun-type_DNA-bd_sf"/>
</dbReference>
<reference evidence="9 10" key="1">
    <citation type="journal article" date="2023" name="IMA Fungus">
        <title>Comparative genomic study of the Penicillium genus elucidates a diverse pangenome and 15 lateral gene transfer events.</title>
        <authorList>
            <person name="Petersen C."/>
            <person name="Sorensen T."/>
            <person name="Nielsen M.R."/>
            <person name="Sondergaard T.E."/>
            <person name="Sorensen J.L."/>
            <person name="Fitzpatrick D.A."/>
            <person name="Frisvad J.C."/>
            <person name="Nielsen K.L."/>
        </authorList>
    </citation>
    <scope>NUCLEOTIDE SEQUENCE [LARGE SCALE GENOMIC DNA]</scope>
    <source>
        <strain evidence="9 10">IBT 29057</strain>
    </source>
</reference>
<dbReference type="GO" id="GO:0045944">
    <property type="term" value="P:positive regulation of transcription by RNA polymerase II"/>
    <property type="evidence" value="ECO:0007669"/>
    <property type="project" value="TreeGrafter"/>
</dbReference>
<feature type="compositionally biased region" description="Polar residues" evidence="7">
    <location>
        <begin position="77"/>
        <end position="90"/>
    </location>
</feature>
<evidence type="ECO:0000313" key="9">
    <source>
        <dbReference type="EMBL" id="KAJ5568053.1"/>
    </source>
</evidence>
<comment type="caution">
    <text evidence="9">The sequence shown here is derived from an EMBL/GenBank/DDBJ whole genome shotgun (WGS) entry which is preliminary data.</text>
</comment>
<dbReference type="GO" id="GO:0043565">
    <property type="term" value="F:sequence-specific DNA binding"/>
    <property type="evidence" value="ECO:0007669"/>
    <property type="project" value="TreeGrafter"/>
</dbReference>
<dbReference type="PROSITE" id="PS50048">
    <property type="entry name" value="ZN2_CY6_FUNGAL_2"/>
    <property type="match status" value="1"/>
</dbReference>
<dbReference type="Pfam" id="PF04082">
    <property type="entry name" value="Fungal_trans"/>
    <property type="match status" value="1"/>
</dbReference>
<dbReference type="Pfam" id="PF00172">
    <property type="entry name" value="Zn_clus"/>
    <property type="match status" value="1"/>
</dbReference>
<dbReference type="GO" id="GO:0008270">
    <property type="term" value="F:zinc ion binding"/>
    <property type="evidence" value="ECO:0007669"/>
    <property type="project" value="InterPro"/>
</dbReference>
<dbReference type="EMBL" id="JAQJAC010000010">
    <property type="protein sequence ID" value="KAJ5568053.1"/>
    <property type="molecule type" value="Genomic_DNA"/>
</dbReference>
<evidence type="ECO:0000256" key="1">
    <source>
        <dbReference type="ARBA" id="ARBA00004123"/>
    </source>
</evidence>
<protein>
    <submittedName>
        <fullName evidence="9">Transcriptional regulator family: Fungal Specific TF</fullName>
    </submittedName>
</protein>
<evidence type="ECO:0000256" key="7">
    <source>
        <dbReference type="SAM" id="MobiDB-lite"/>
    </source>
</evidence>
<keyword evidence="3" id="KW-0805">Transcription regulation</keyword>
<dbReference type="Proteomes" id="UP001216150">
    <property type="component" value="Unassembled WGS sequence"/>
</dbReference>
<dbReference type="GO" id="GO:0005634">
    <property type="term" value="C:nucleus"/>
    <property type="evidence" value="ECO:0007669"/>
    <property type="project" value="UniProtKB-SubCell"/>
</dbReference>
<dbReference type="GO" id="GO:0006351">
    <property type="term" value="P:DNA-templated transcription"/>
    <property type="evidence" value="ECO:0007669"/>
    <property type="project" value="InterPro"/>
</dbReference>
<dbReference type="CDD" id="cd12148">
    <property type="entry name" value="fungal_TF_MHR"/>
    <property type="match status" value="1"/>
</dbReference>
<feature type="region of interest" description="Disordered" evidence="7">
    <location>
        <begin position="74"/>
        <end position="96"/>
    </location>
</feature>
<dbReference type="PROSITE" id="PS00463">
    <property type="entry name" value="ZN2_CY6_FUNGAL_1"/>
    <property type="match status" value="1"/>
</dbReference>
<proteinExistence type="predicted"/>
<keyword evidence="6" id="KW-0539">Nucleus</keyword>
<dbReference type="AlphaFoldDB" id="A0AAD6GKY4"/>
<organism evidence="9 10">
    <name type="scientific">Penicillium hetheringtonii</name>
    <dbReference type="NCBI Taxonomy" id="911720"/>
    <lineage>
        <taxon>Eukaryota</taxon>
        <taxon>Fungi</taxon>
        <taxon>Dikarya</taxon>
        <taxon>Ascomycota</taxon>
        <taxon>Pezizomycotina</taxon>
        <taxon>Eurotiomycetes</taxon>
        <taxon>Eurotiomycetidae</taxon>
        <taxon>Eurotiales</taxon>
        <taxon>Aspergillaceae</taxon>
        <taxon>Penicillium</taxon>
    </lineage>
</organism>
<evidence type="ECO:0000256" key="5">
    <source>
        <dbReference type="ARBA" id="ARBA00023163"/>
    </source>
</evidence>
<sequence length="717" mass="81112">MPPNPSRAKSKKCQRACIRCRGMKVKCSGSEPCNRCARKKQPCRFPAEDTRISVSERYLRQLEEQFTKGRSIHRQSDPLNTHHNITSSSFAGDEDGILSPSNGPSFLLDDSTGGQWRRASHGLESAFHPTHTPQIENGQPAEDPDVEHDGHRSRFLRNPLVDRDPSFAMTPDGRFWYMGPTSSWSFCRREDVSRKQIAHQIPGILMEWLSNYNGGLFPQMKYPTSRIYPHWIMHSFFFNTVKFYFGFLSFMIDEESYLRHLHEFYDDPPSKAASSRYWYTQYLLVLAFGKAFLTPRNPSGTPPGHQYASRAMSLLPDLSGMHEDPLTCIQALSLAAVYLQSIDMRRAAFQNIGQALRSCIIEGIHRHVPEELCGAELSSRCRTIFWVVYMLDREFSALIGAPSSIRDEDITVRLPAEMEGSVEHINLTLHVRLSRLMAQILTTVYGVGDEFNGSLIRNTQSILHSMAELSHDLTAFLNEHFHGLISRASKMAIRLMLAHHHCVVLTTRPLVMCALHMHIEKTERNTSQKLSLSPAVASLLQCCADSAQTILQTLQTLADDDLMDAFLPFQIEDASSSAFVLYLIRAIAPSLIHNNIWCDHLECVLDKLILKGNPAAPLRRQELRQLEQILAPLTPKSDPIPLPRINASSNTQEESGFQDLEQVDVEEAFEWDLLGLNSSVSLPPRELLDLADQLDVESIMQSVGELLDRCYCNSLMF</sequence>